<dbReference type="AlphaFoldDB" id="A0A401U055"/>
<sequence length="184" mass="19416">MDPAVADAHTGGAVGVDRPRHAQPELSTVLRDIRIGTGNVDRRRAAGAGVDIERQHARAVTGEAERHRTAPGRGGAGIEHRMRAELQIVAGDQADGRIATAARIDQAGDGDVAAVRDQLDVAGRDVADVDVTVRQRQRLLAGETRDAAEQRARVARIDCDDRLAADVTRIGAGQQLSVEMGGSV</sequence>
<feature type="region of interest" description="Disordered" evidence="1">
    <location>
        <begin position="56"/>
        <end position="76"/>
    </location>
</feature>
<dbReference type="EMBL" id="BEZZ01232025">
    <property type="protein sequence ID" value="GCC48274.1"/>
    <property type="molecule type" value="Genomic_DNA"/>
</dbReference>
<feature type="non-terminal residue" evidence="2">
    <location>
        <position position="184"/>
    </location>
</feature>
<dbReference type="Proteomes" id="UP000287033">
    <property type="component" value="Unassembled WGS sequence"/>
</dbReference>
<proteinExistence type="predicted"/>
<gene>
    <name evidence="2" type="ORF">chiPu_0032272</name>
</gene>
<comment type="caution">
    <text evidence="2">The sequence shown here is derived from an EMBL/GenBank/DDBJ whole genome shotgun (WGS) entry which is preliminary data.</text>
</comment>
<protein>
    <submittedName>
        <fullName evidence="2">Uncharacterized protein</fullName>
    </submittedName>
</protein>
<feature type="region of interest" description="Disordered" evidence="1">
    <location>
        <begin position="1"/>
        <end position="22"/>
    </location>
</feature>
<evidence type="ECO:0000313" key="3">
    <source>
        <dbReference type="Proteomes" id="UP000287033"/>
    </source>
</evidence>
<accession>A0A401U055</accession>
<reference evidence="2 3" key="1">
    <citation type="journal article" date="2018" name="Nat. Ecol. Evol.">
        <title>Shark genomes provide insights into elasmobranch evolution and the origin of vertebrates.</title>
        <authorList>
            <person name="Hara Y"/>
            <person name="Yamaguchi K"/>
            <person name="Onimaru K"/>
            <person name="Kadota M"/>
            <person name="Koyanagi M"/>
            <person name="Keeley SD"/>
            <person name="Tatsumi K"/>
            <person name="Tanaka K"/>
            <person name="Motone F"/>
            <person name="Kageyama Y"/>
            <person name="Nozu R"/>
            <person name="Adachi N"/>
            <person name="Nishimura O"/>
            <person name="Nakagawa R"/>
            <person name="Tanegashima C"/>
            <person name="Kiyatake I"/>
            <person name="Matsumoto R"/>
            <person name="Murakumo K"/>
            <person name="Nishida K"/>
            <person name="Terakita A"/>
            <person name="Kuratani S"/>
            <person name="Sato K"/>
            <person name="Hyodo S Kuraku.S."/>
        </authorList>
    </citation>
    <scope>NUCLEOTIDE SEQUENCE [LARGE SCALE GENOMIC DNA]</scope>
</reference>
<organism evidence="2 3">
    <name type="scientific">Chiloscyllium punctatum</name>
    <name type="common">Brownbanded bambooshark</name>
    <name type="synonym">Hemiscyllium punctatum</name>
    <dbReference type="NCBI Taxonomy" id="137246"/>
    <lineage>
        <taxon>Eukaryota</taxon>
        <taxon>Metazoa</taxon>
        <taxon>Chordata</taxon>
        <taxon>Craniata</taxon>
        <taxon>Vertebrata</taxon>
        <taxon>Chondrichthyes</taxon>
        <taxon>Elasmobranchii</taxon>
        <taxon>Galeomorphii</taxon>
        <taxon>Galeoidea</taxon>
        <taxon>Orectolobiformes</taxon>
        <taxon>Hemiscylliidae</taxon>
        <taxon>Chiloscyllium</taxon>
    </lineage>
</organism>
<keyword evidence="3" id="KW-1185">Reference proteome</keyword>
<evidence type="ECO:0000256" key="1">
    <source>
        <dbReference type="SAM" id="MobiDB-lite"/>
    </source>
</evidence>
<name>A0A401U055_CHIPU</name>
<evidence type="ECO:0000313" key="2">
    <source>
        <dbReference type="EMBL" id="GCC48274.1"/>
    </source>
</evidence>